<reference evidence="9" key="1">
    <citation type="submission" date="2019-12" db="EMBL/GenBank/DDBJ databases">
        <title>Complete genome of Terracaulis silvestris 0127_4.</title>
        <authorList>
            <person name="Vieira S."/>
            <person name="Riedel T."/>
            <person name="Sproer C."/>
            <person name="Pascual J."/>
            <person name="Boedeker C."/>
            <person name="Overmann J."/>
        </authorList>
    </citation>
    <scope>NUCLEOTIDE SEQUENCE [LARGE SCALE GENOMIC DNA]</scope>
    <source>
        <strain evidence="9">0127_4</strain>
    </source>
</reference>
<evidence type="ECO:0000259" key="7">
    <source>
        <dbReference type="Pfam" id="PF02668"/>
    </source>
</evidence>
<dbReference type="AlphaFoldDB" id="A0A6I6MS25"/>
<evidence type="ECO:0000256" key="5">
    <source>
        <dbReference type="ARBA" id="ARBA00023004"/>
    </source>
</evidence>
<comment type="similarity">
    <text evidence="1">Belongs to the TfdA dioxygenase family.</text>
</comment>
<dbReference type="RefSeq" id="WP_158766995.1">
    <property type="nucleotide sequence ID" value="NZ_CP047045.1"/>
</dbReference>
<organism evidence="8 9">
    <name type="scientific">Terricaulis silvestris</name>
    <dbReference type="NCBI Taxonomy" id="2686094"/>
    <lineage>
        <taxon>Bacteria</taxon>
        <taxon>Pseudomonadati</taxon>
        <taxon>Pseudomonadota</taxon>
        <taxon>Alphaproteobacteria</taxon>
        <taxon>Caulobacterales</taxon>
        <taxon>Caulobacteraceae</taxon>
        <taxon>Terricaulis</taxon>
    </lineage>
</organism>
<dbReference type="GO" id="GO:0005737">
    <property type="term" value="C:cytoplasm"/>
    <property type="evidence" value="ECO:0007669"/>
    <property type="project" value="TreeGrafter"/>
</dbReference>
<keyword evidence="5" id="KW-0408">Iron</keyword>
<protein>
    <submittedName>
        <fullName evidence="8">Alpha-ketoglutarate-dependent 2,4-dichlorophenoxyacetate dioxygenase</fullName>
        <ecNumber evidence="8">1.14.11.-</ecNumber>
    </submittedName>
</protein>
<dbReference type="Gene3D" id="3.60.130.10">
    <property type="entry name" value="Clavaminate synthase-like"/>
    <property type="match status" value="1"/>
</dbReference>
<dbReference type="EMBL" id="CP047045">
    <property type="protein sequence ID" value="QGZ96188.1"/>
    <property type="molecule type" value="Genomic_DNA"/>
</dbReference>
<keyword evidence="2" id="KW-0479">Metal-binding</keyword>
<proteinExistence type="inferred from homology"/>
<evidence type="ECO:0000256" key="4">
    <source>
        <dbReference type="ARBA" id="ARBA00023002"/>
    </source>
</evidence>
<dbReference type="InterPro" id="IPR042098">
    <property type="entry name" value="TauD-like_sf"/>
</dbReference>
<dbReference type="KEGG" id="tsv:DSM104635_03046"/>
<dbReference type="InterPro" id="IPR051323">
    <property type="entry name" value="AtsK-like"/>
</dbReference>
<name>A0A6I6MS25_9CAUL</name>
<feature type="domain" description="TauD/TfdA-like" evidence="7">
    <location>
        <begin position="3"/>
        <end position="281"/>
    </location>
</feature>
<dbReference type="EC" id="1.14.11.-" evidence="8"/>
<feature type="region of interest" description="Disordered" evidence="6">
    <location>
        <begin position="286"/>
        <end position="309"/>
    </location>
</feature>
<dbReference type="PANTHER" id="PTHR30468">
    <property type="entry name" value="ALPHA-KETOGLUTARATE-DEPENDENT SULFONATE DIOXYGENASE"/>
    <property type="match status" value="1"/>
</dbReference>
<evidence type="ECO:0000256" key="1">
    <source>
        <dbReference type="ARBA" id="ARBA00005896"/>
    </source>
</evidence>
<dbReference type="GO" id="GO:0046872">
    <property type="term" value="F:metal ion binding"/>
    <property type="evidence" value="ECO:0007669"/>
    <property type="project" value="UniProtKB-KW"/>
</dbReference>
<evidence type="ECO:0000256" key="3">
    <source>
        <dbReference type="ARBA" id="ARBA00022964"/>
    </source>
</evidence>
<evidence type="ECO:0000256" key="2">
    <source>
        <dbReference type="ARBA" id="ARBA00022723"/>
    </source>
</evidence>
<evidence type="ECO:0000313" key="9">
    <source>
        <dbReference type="Proteomes" id="UP000431269"/>
    </source>
</evidence>
<evidence type="ECO:0000313" key="8">
    <source>
        <dbReference type="EMBL" id="QGZ96188.1"/>
    </source>
</evidence>
<dbReference type="GO" id="GO:0000908">
    <property type="term" value="F:taurine dioxygenase activity"/>
    <property type="evidence" value="ECO:0007669"/>
    <property type="project" value="TreeGrafter"/>
</dbReference>
<dbReference type="GO" id="GO:0006790">
    <property type="term" value="P:sulfur compound metabolic process"/>
    <property type="evidence" value="ECO:0007669"/>
    <property type="project" value="TreeGrafter"/>
</dbReference>
<dbReference type="Pfam" id="PF02668">
    <property type="entry name" value="TauD"/>
    <property type="match status" value="1"/>
</dbReference>
<dbReference type="InterPro" id="IPR003819">
    <property type="entry name" value="TauD/TfdA-like"/>
</dbReference>
<sequence length="309" mass="33987">MKTKQLGSFGVEITDLDLSGDLDRTTMKEIVEVVAKNGVAVFRNQHLDKPAYARFGRLWGEPIDFFFTPDLDPEFPHLIRISNSPDLDPGRRDGAAFWHTDGSYEYLPAAFTMLLALEAPDVGGETRFADLVGAYEALPPETKARIDGLTVKHMLVGGKRGADEVKVKLDADDKERDGGIRARKRAAEQPEHPIVLTHPITGKKGLYAISGSPIGMVGMSEEEGLALLDELKRHALQPQFRIEIKAGAGDILIWDNLATLHSATPLEYSHEDGKRRVLLRISTNGLPPTHADRRPAFVKPEGVTSLKLA</sequence>
<dbReference type="Proteomes" id="UP000431269">
    <property type="component" value="Chromosome"/>
</dbReference>
<keyword evidence="3 8" id="KW-0223">Dioxygenase</keyword>
<keyword evidence="9" id="KW-1185">Reference proteome</keyword>
<evidence type="ECO:0000256" key="6">
    <source>
        <dbReference type="SAM" id="MobiDB-lite"/>
    </source>
</evidence>
<dbReference type="PANTHER" id="PTHR30468:SF1">
    <property type="entry name" value="ALPHA-KETOGLUTARATE-DEPENDENT SULFONATE DIOXYGENASE"/>
    <property type="match status" value="1"/>
</dbReference>
<gene>
    <name evidence="8" type="primary">tfdA</name>
    <name evidence="8" type="ORF">DSM104635_03046</name>
</gene>
<keyword evidence="4 8" id="KW-0560">Oxidoreductase</keyword>
<accession>A0A6I6MS25</accession>
<dbReference type="SUPFAM" id="SSF51197">
    <property type="entry name" value="Clavaminate synthase-like"/>
    <property type="match status" value="1"/>
</dbReference>